<proteinExistence type="predicted"/>
<organism evidence="1 2">
    <name type="scientific">Almyronema epifaneia S1</name>
    <dbReference type="NCBI Taxonomy" id="2991925"/>
    <lineage>
        <taxon>Bacteria</taxon>
        <taxon>Bacillati</taxon>
        <taxon>Cyanobacteriota</taxon>
        <taxon>Cyanophyceae</taxon>
        <taxon>Nodosilineales</taxon>
        <taxon>Nodosilineaceae</taxon>
        <taxon>Almyronema</taxon>
        <taxon>Almyronema epifaneia</taxon>
    </lineage>
</organism>
<dbReference type="EMBL" id="JBHZOL010000085">
    <property type="protein sequence ID" value="MFE4107270.1"/>
    <property type="molecule type" value="Genomic_DNA"/>
</dbReference>
<evidence type="ECO:0000313" key="2">
    <source>
        <dbReference type="Proteomes" id="UP001600165"/>
    </source>
</evidence>
<evidence type="ECO:0000313" key="1">
    <source>
        <dbReference type="EMBL" id="MFE4107270.1"/>
    </source>
</evidence>
<dbReference type="Pfam" id="PF11866">
    <property type="entry name" value="DUF3386"/>
    <property type="match status" value="1"/>
</dbReference>
<reference evidence="1 2" key="1">
    <citation type="submission" date="2024-10" db="EMBL/GenBank/DDBJ databases">
        <authorList>
            <person name="Ratan Roy A."/>
            <person name="Morales Sandoval P.H."/>
            <person name="De Los Santos Villalobos S."/>
            <person name="Chakraborty S."/>
            <person name="Mukherjee J."/>
        </authorList>
    </citation>
    <scope>NUCLEOTIDE SEQUENCE [LARGE SCALE GENOMIC DNA]</scope>
    <source>
        <strain evidence="1 2">S1</strain>
    </source>
</reference>
<dbReference type="InterPro" id="IPR021809">
    <property type="entry name" value="DUF3386"/>
</dbReference>
<keyword evidence="2" id="KW-1185">Reference proteome</keyword>
<dbReference type="Proteomes" id="UP001600165">
    <property type="component" value="Unassembled WGS sequence"/>
</dbReference>
<comment type="caution">
    <text evidence="1">The sequence shown here is derived from an EMBL/GenBank/DDBJ whole genome shotgun (WGS) entry which is preliminary data.</text>
</comment>
<dbReference type="RefSeq" id="WP_377965822.1">
    <property type="nucleotide sequence ID" value="NZ_JBHZOL010000085.1"/>
</dbReference>
<name>A0ABW6IGE7_9CYAN</name>
<sequence>MVGTQTSARELFRSAYENRYTWDANFPGYTAEVTYKVGDETFTGQATVSADLKAEVTGIDDEAAQKAIHQQLWETAIHRVRRSFEDTHGQNTFVYGETDSEGAVEILMGGKAEGDRYQLRDNEVSMVHRHIHGVVVTIHTFSSHQTGAGYLSHRYDSVYHDPQSGEQKGGKSVFEDEYEKVGDYFILSRRQVVTETETGSVAQDYRFTNIQLKK</sequence>
<gene>
    <name evidence="1" type="ORF">ACFVKH_13325</name>
</gene>
<accession>A0ABW6IGE7</accession>
<protein>
    <submittedName>
        <fullName evidence="1">DUF3386 domain-containing protein</fullName>
    </submittedName>
</protein>